<feature type="transmembrane region" description="Helical" evidence="6">
    <location>
        <begin position="239"/>
        <end position="261"/>
    </location>
</feature>
<evidence type="ECO:0000256" key="4">
    <source>
        <dbReference type="ARBA" id="ARBA00022989"/>
    </source>
</evidence>
<evidence type="ECO:0000313" key="7">
    <source>
        <dbReference type="EMBL" id="MBT0994045.1"/>
    </source>
</evidence>
<gene>
    <name evidence="7" type="ORF">KIN34_07065</name>
</gene>
<keyword evidence="4 6" id="KW-1133">Transmembrane helix</keyword>
<evidence type="ECO:0000256" key="6">
    <source>
        <dbReference type="SAM" id="Phobius"/>
    </source>
</evidence>
<name>A0ABS5TY11_9CELL</name>
<dbReference type="Proteomes" id="UP000722125">
    <property type="component" value="Unassembled WGS sequence"/>
</dbReference>
<feature type="transmembrane region" description="Helical" evidence="6">
    <location>
        <begin position="32"/>
        <end position="50"/>
    </location>
</feature>
<protein>
    <submittedName>
        <fullName evidence="7">Branched-chain amino acid ABC transporter permease</fullName>
    </submittedName>
</protein>
<evidence type="ECO:0000256" key="1">
    <source>
        <dbReference type="ARBA" id="ARBA00004651"/>
    </source>
</evidence>
<proteinExistence type="predicted"/>
<feature type="transmembrane region" description="Helical" evidence="6">
    <location>
        <begin position="267"/>
        <end position="285"/>
    </location>
</feature>
<feature type="transmembrane region" description="Helical" evidence="6">
    <location>
        <begin position="189"/>
        <end position="208"/>
    </location>
</feature>
<comment type="caution">
    <text evidence="7">The sequence shown here is derived from an EMBL/GenBank/DDBJ whole genome shotgun (WGS) entry which is preliminary data.</text>
</comment>
<dbReference type="InterPro" id="IPR043428">
    <property type="entry name" value="LivM-like"/>
</dbReference>
<organism evidence="7 8">
    <name type="scientific">Cellulomonas fulva</name>
    <dbReference type="NCBI Taxonomy" id="2835530"/>
    <lineage>
        <taxon>Bacteria</taxon>
        <taxon>Bacillati</taxon>
        <taxon>Actinomycetota</taxon>
        <taxon>Actinomycetes</taxon>
        <taxon>Micrococcales</taxon>
        <taxon>Cellulomonadaceae</taxon>
        <taxon>Cellulomonas</taxon>
    </lineage>
</organism>
<feature type="transmembrane region" description="Helical" evidence="6">
    <location>
        <begin position="141"/>
        <end position="163"/>
    </location>
</feature>
<keyword evidence="5 6" id="KW-0472">Membrane</keyword>
<sequence>MTSSTTTRDAAPAGDEVRGALPRAARPRVRRTVARAVLVVLLVVAGTFLLDPYRNYLLALVGAYLCATAGLGLLVGRSGQLSLGHAALMAAGGYGYALTAGAAADLPDGLRTVLGLLVAVVVAAVVGLLVGLAGARLHGPYLAGLTLALVMALPAITTTVPGLGGDRGLTVPFQPVPDALDAVIALEQWQAWVVAVVAGVVVTALVLVDAGRTGVRQRAVRDDEVAAALAGVPVGRTKVVAFVLSAAAAGVGGALLCFVTQNVSPGAFTVSLSLLLLVGVVVGGVGRLAGAVVGAVLVVVLPWLVSLLTEALPLGAELARRLDGNLALLLFGVLLVVLTVLAPEGVAGAVSRRRAARRRAARRPGREAP</sequence>
<evidence type="ECO:0000256" key="5">
    <source>
        <dbReference type="ARBA" id="ARBA00023136"/>
    </source>
</evidence>
<feature type="transmembrane region" description="Helical" evidence="6">
    <location>
        <begin position="83"/>
        <end position="104"/>
    </location>
</feature>
<keyword evidence="8" id="KW-1185">Reference proteome</keyword>
<keyword evidence="2" id="KW-1003">Cell membrane</keyword>
<feature type="transmembrane region" description="Helical" evidence="6">
    <location>
        <begin position="292"/>
        <end position="314"/>
    </location>
</feature>
<feature type="transmembrane region" description="Helical" evidence="6">
    <location>
        <begin position="326"/>
        <end position="350"/>
    </location>
</feature>
<evidence type="ECO:0000256" key="3">
    <source>
        <dbReference type="ARBA" id="ARBA00022692"/>
    </source>
</evidence>
<dbReference type="EMBL" id="JAHBOH010000001">
    <property type="protein sequence ID" value="MBT0994045.1"/>
    <property type="molecule type" value="Genomic_DNA"/>
</dbReference>
<keyword evidence="3 6" id="KW-0812">Transmembrane</keyword>
<accession>A0ABS5TY11</accession>
<comment type="subcellular location">
    <subcellularLocation>
        <location evidence="1">Cell membrane</location>
        <topology evidence="1">Multi-pass membrane protein</topology>
    </subcellularLocation>
</comment>
<dbReference type="RefSeq" id="WP_214348551.1">
    <property type="nucleotide sequence ID" value="NZ_JAHBOH010000001.1"/>
</dbReference>
<dbReference type="PANTHER" id="PTHR30482">
    <property type="entry name" value="HIGH-AFFINITY BRANCHED-CHAIN AMINO ACID TRANSPORT SYSTEM PERMEASE"/>
    <property type="match status" value="1"/>
</dbReference>
<feature type="transmembrane region" description="Helical" evidence="6">
    <location>
        <begin position="110"/>
        <end position="134"/>
    </location>
</feature>
<dbReference type="PANTHER" id="PTHR30482:SF10">
    <property type="entry name" value="HIGH-AFFINITY BRANCHED-CHAIN AMINO ACID TRANSPORT PROTEIN BRAE"/>
    <property type="match status" value="1"/>
</dbReference>
<dbReference type="Pfam" id="PF02653">
    <property type="entry name" value="BPD_transp_2"/>
    <property type="match status" value="1"/>
</dbReference>
<reference evidence="7 8" key="1">
    <citation type="submission" date="2021-05" db="EMBL/GenBank/DDBJ databases">
        <title>Description of Cellulomonas sp. DKR-3 sp. nov.</title>
        <authorList>
            <person name="Dahal R.H."/>
            <person name="Chaudhary D.K."/>
        </authorList>
    </citation>
    <scope>NUCLEOTIDE SEQUENCE [LARGE SCALE GENOMIC DNA]</scope>
    <source>
        <strain evidence="7 8">DKR-3</strain>
    </source>
</reference>
<evidence type="ECO:0000256" key="2">
    <source>
        <dbReference type="ARBA" id="ARBA00022475"/>
    </source>
</evidence>
<evidence type="ECO:0000313" key="8">
    <source>
        <dbReference type="Proteomes" id="UP000722125"/>
    </source>
</evidence>
<dbReference type="InterPro" id="IPR001851">
    <property type="entry name" value="ABC_transp_permease"/>
</dbReference>
<feature type="transmembrane region" description="Helical" evidence="6">
    <location>
        <begin position="56"/>
        <end position="76"/>
    </location>
</feature>